<accession>A0A6J5LW35</accession>
<dbReference type="EMBL" id="LR796334">
    <property type="protein sequence ID" value="CAB4137257.1"/>
    <property type="molecule type" value="Genomic_DNA"/>
</dbReference>
<evidence type="ECO:0000313" key="1">
    <source>
        <dbReference type="EMBL" id="CAB4137257.1"/>
    </source>
</evidence>
<protein>
    <submittedName>
        <fullName evidence="1">Uncharacterized protein</fullName>
    </submittedName>
</protein>
<sequence>MIILKESALAQVVKFIPTRLATANKLFLRNESTNVEVEYAITCTAESFYLKFSKIVNLEEGHFYTMTIKNNTDLVYLDKVFCTNQDIDTYSINKDEYVAHNQNIIFYE</sequence>
<gene>
    <name evidence="1" type="ORF">UFOVP324_22</name>
</gene>
<organism evidence="1">
    <name type="scientific">uncultured Caudovirales phage</name>
    <dbReference type="NCBI Taxonomy" id="2100421"/>
    <lineage>
        <taxon>Viruses</taxon>
        <taxon>Duplodnaviria</taxon>
        <taxon>Heunggongvirae</taxon>
        <taxon>Uroviricota</taxon>
        <taxon>Caudoviricetes</taxon>
        <taxon>Peduoviridae</taxon>
        <taxon>Maltschvirus</taxon>
        <taxon>Maltschvirus maltsch</taxon>
    </lineage>
</organism>
<name>A0A6J5LW35_9CAUD</name>
<reference evidence="1" key="1">
    <citation type="submission" date="2020-04" db="EMBL/GenBank/DDBJ databases">
        <authorList>
            <person name="Chiriac C."/>
            <person name="Salcher M."/>
            <person name="Ghai R."/>
            <person name="Kavagutti S V."/>
        </authorList>
    </citation>
    <scope>NUCLEOTIDE SEQUENCE</scope>
</reference>
<proteinExistence type="predicted"/>